<evidence type="ECO:0000313" key="13">
    <source>
        <dbReference type="EMBL" id="KAF7994149.1"/>
    </source>
</evidence>
<keyword evidence="7" id="KW-0012">Acyltransferase</keyword>
<evidence type="ECO:0000256" key="12">
    <source>
        <dbReference type="SAM" id="Phobius"/>
    </source>
</evidence>
<comment type="catalytic activity">
    <reaction evidence="11">
        <text>[Wnt protein]-L-serine + (9Z)-hexadecenoyl-CoA = [Wnt protein]-O-(9Z)-hexadecenoyl-L-serine + CoA</text>
        <dbReference type="Rhea" id="RHEA:45336"/>
        <dbReference type="Rhea" id="RHEA-COMP:11170"/>
        <dbReference type="Rhea" id="RHEA-COMP:11171"/>
        <dbReference type="ChEBI" id="CHEBI:29999"/>
        <dbReference type="ChEBI" id="CHEBI:57287"/>
        <dbReference type="ChEBI" id="CHEBI:61540"/>
        <dbReference type="ChEBI" id="CHEBI:85189"/>
        <dbReference type="EC" id="2.3.1.250"/>
    </reaction>
</comment>
<dbReference type="OrthoDB" id="5968863at2759"/>
<dbReference type="Proteomes" id="UP000639338">
    <property type="component" value="Unassembled WGS sequence"/>
</dbReference>
<evidence type="ECO:0000313" key="14">
    <source>
        <dbReference type="Proteomes" id="UP000639338"/>
    </source>
</evidence>
<dbReference type="GO" id="GO:0016055">
    <property type="term" value="P:Wnt signaling pathway"/>
    <property type="evidence" value="ECO:0007669"/>
    <property type="project" value="UniProtKB-KW"/>
</dbReference>
<evidence type="ECO:0000256" key="4">
    <source>
        <dbReference type="ARBA" id="ARBA00022692"/>
    </source>
</evidence>
<dbReference type="InterPro" id="IPR049941">
    <property type="entry name" value="LPLAT_7/PORCN-like"/>
</dbReference>
<dbReference type="EC" id="2.3.1.250" evidence="9"/>
<feature type="transmembrane region" description="Helical" evidence="12">
    <location>
        <begin position="67"/>
        <end position="87"/>
    </location>
</feature>
<feature type="transmembrane region" description="Helical" evidence="12">
    <location>
        <begin position="192"/>
        <end position="212"/>
    </location>
</feature>
<feature type="transmembrane region" description="Helical" evidence="12">
    <location>
        <begin position="94"/>
        <end position="111"/>
    </location>
</feature>
<comment type="caution">
    <text evidence="13">The sequence shown here is derived from an EMBL/GenBank/DDBJ whole genome shotgun (WGS) entry which is preliminary data.</text>
</comment>
<dbReference type="GO" id="GO:0017147">
    <property type="term" value="F:Wnt-protein binding"/>
    <property type="evidence" value="ECO:0007669"/>
    <property type="project" value="TreeGrafter"/>
</dbReference>
<feature type="transmembrane region" description="Helical" evidence="12">
    <location>
        <begin position="245"/>
        <end position="264"/>
    </location>
</feature>
<keyword evidence="3" id="KW-0879">Wnt signaling pathway</keyword>
<gene>
    <name evidence="13" type="ORF">HCN44_011418</name>
</gene>
<dbReference type="EMBL" id="JACMRX010000003">
    <property type="protein sequence ID" value="KAF7994149.1"/>
    <property type="molecule type" value="Genomic_DNA"/>
</dbReference>
<dbReference type="GO" id="GO:0016020">
    <property type="term" value="C:membrane"/>
    <property type="evidence" value="ECO:0007669"/>
    <property type="project" value="UniProtKB-SubCell"/>
</dbReference>
<sequence>MDVDLREVYDDIDDEIYNPYEYLGGDDDVGYHRVCGHDDGQEEFETESIYDMYKYCLTFSVYGTAEYLLPLILSSILFNIISSIIITRKLSHNVYHIFSIVIGIFIIHRYVPESLDLLGLYVLLSYGSFYITIKCKRLIEILLFNLIIVLYCEFSMNPKDWHKIRGVIMLAVMKTISISVDKMDDNNFPNIFAYSGYIFSSTNCIFGPWIPFNDYINSLEYKKSKSNYELIKIILSNILNGIKNIIIALIFLGISNCILSWLLPDYHSRWILAYRDALAFRTSHYFISFTSFSLLLLGGFTSSLSAVTKPLDIELPRSLVQVVVSWNIPMHNWLKQYVFRITLRKFGKFISIILTYLTSSLLHGMNFQLSAVLLSLGFYTYVEYELRNILANTFDACIAAKKCKHNKCHHKYNNKNSIFIVIINIGFLILSVFHLAYLGLVFDTSNIQNTGYDYSHTINKWSQLGFSSHWMALVTYLIYFLIK</sequence>
<protein>
    <recommendedName>
        <fullName evidence="10">Protein-serine O-palmitoleoyltransferase porcupine</fullName>
        <ecNumber evidence="9">2.3.1.250</ecNumber>
    </recommendedName>
</protein>
<dbReference type="InterPro" id="IPR004299">
    <property type="entry name" value="MBOAT_fam"/>
</dbReference>
<evidence type="ECO:0000256" key="2">
    <source>
        <dbReference type="ARBA" id="ARBA00022679"/>
    </source>
</evidence>
<feature type="transmembrane region" description="Helical" evidence="12">
    <location>
        <begin position="461"/>
        <end position="482"/>
    </location>
</feature>
<keyword evidence="2" id="KW-0808">Transferase</keyword>
<evidence type="ECO:0000256" key="1">
    <source>
        <dbReference type="ARBA" id="ARBA00004141"/>
    </source>
</evidence>
<feature type="transmembrane region" description="Helical" evidence="12">
    <location>
        <begin position="417"/>
        <end position="441"/>
    </location>
</feature>
<dbReference type="GO" id="GO:1990698">
    <property type="term" value="F:palmitoleoyltransferase activity"/>
    <property type="evidence" value="ECO:0007669"/>
    <property type="project" value="UniProtKB-EC"/>
</dbReference>
<keyword evidence="5 12" id="KW-1133">Transmembrane helix</keyword>
<evidence type="ECO:0000256" key="11">
    <source>
        <dbReference type="ARBA" id="ARBA00047978"/>
    </source>
</evidence>
<evidence type="ECO:0000256" key="6">
    <source>
        <dbReference type="ARBA" id="ARBA00023136"/>
    </source>
</evidence>
<feature type="transmembrane region" description="Helical" evidence="12">
    <location>
        <begin position="138"/>
        <end position="156"/>
    </location>
</feature>
<organism evidence="13 14">
    <name type="scientific">Aphidius gifuensis</name>
    <name type="common">Parasitoid wasp</name>
    <dbReference type="NCBI Taxonomy" id="684658"/>
    <lineage>
        <taxon>Eukaryota</taxon>
        <taxon>Metazoa</taxon>
        <taxon>Ecdysozoa</taxon>
        <taxon>Arthropoda</taxon>
        <taxon>Hexapoda</taxon>
        <taxon>Insecta</taxon>
        <taxon>Pterygota</taxon>
        <taxon>Neoptera</taxon>
        <taxon>Endopterygota</taxon>
        <taxon>Hymenoptera</taxon>
        <taxon>Apocrita</taxon>
        <taxon>Ichneumonoidea</taxon>
        <taxon>Braconidae</taxon>
        <taxon>Aphidiinae</taxon>
        <taxon>Aphidius</taxon>
    </lineage>
</organism>
<keyword evidence="6 12" id="KW-0472">Membrane</keyword>
<comment type="similarity">
    <text evidence="8">Belongs to the membrane-bound acyltransferase family. Porcupine subfamily.</text>
</comment>
<reference evidence="13 14" key="1">
    <citation type="submission" date="2020-08" db="EMBL/GenBank/DDBJ databases">
        <title>Aphidius gifuensis genome sequencing and assembly.</title>
        <authorList>
            <person name="Du Z."/>
        </authorList>
    </citation>
    <scope>NUCLEOTIDE SEQUENCE [LARGE SCALE GENOMIC DNA]</scope>
    <source>
        <strain evidence="13">YNYX2018</strain>
        <tissue evidence="13">Adults</tissue>
    </source>
</reference>
<feature type="transmembrane region" description="Helical" evidence="12">
    <location>
        <begin position="285"/>
        <end position="307"/>
    </location>
</feature>
<keyword evidence="14" id="KW-1185">Reference proteome</keyword>
<dbReference type="AlphaFoldDB" id="A0A834XZN9"/>
<evidence type="ECO:0000256" key="3">
    <source>
        <dbReference type="ARBA" id="ARBA00022687"/>
    </source>
</evidence>
<dbReference type="GO" id="GO:0061355">
    <property type="term" value="P:Wnt protein secretion"/>
    <property type="evidence" value="ECO:0007669"/>
    <property type="project" value="TreeGrafter"/>
</dbReference>
<dbReference type="PANTHER" id="PTHR13906:SF12">
    <property type="entry name" value="PROTEIN-SERINE O-PALMITOLEOYLTRANSFERASE PORCUPINE"/>
    <property type="match status" value="1"/>
</dbReference>
<dbReference type="PANTHER" id="PTHR13906">
    <property type="entry name" value="PORCUPINE"/>
    <property type="match status" value="1"/>
</dbReference>
<evidence type="ECO:0000256" key="7">
    <source>
        <dbReference type="ARBA" id="ARBA00023315"/>
    </source>
</evidence>
<keyword evidence="4 12" id="KW-0812">Transmembrane</keyword>
<evidence type="ECO:0000256" key="8">
    <source>
        <dbReference type="ARBA" id="ARBA00038269"/>
    </source>
</evidence>
<dbReference type="GO" id="GO:0030258">
    <property type="term" value="P:lipid modification"/>
    <property type="evidence" value="ECO:0007669"/>
    <property type="project" value="TreeGrafter"/>
</dbReference>
<comment type="subcellular location">
    <subcellularLocation>
        <location evidence="1">Membrane</location>
        <topology evidence="1">Multi-pass membrane protein</topology>
    </subcellularLocation>
</comment>
<evidence type="ECO:0000256" key="9">
    <source>
        <dbReference type="ARBA" id="ARBA00038867"/>
    </source>
</evidence>
<name>A0A834XZN9_APHGI</name>
<proteinExistence type="inferred from homology"/>
<evidence type="ECO:0000256" key="10">
    <source>
        <dbReference type="ARBA" id="ARBA00040371"/>
    </source>
</evidence>
<dbReference type="GO" id="GO:0005783">
    <property type="term" value="C:endoplasmic reticulum"/>
    <property type="evidence" value="ECO:0007669"/>
    <property type="project" value="TreeGrafter"/>
</dbReference>
<accession>A0A834XZN9</accession>
<dbReference type="Pfam" id="PF03062">
    <property type="entry name" value="MBOAT"/>
    <property type="match status" value="1"/>
</dbReference>
<evidence type="ECO:0000256" key="5">
    <source>
        <dbReference type="ARBA" id="ARBA00022989"/>
    </source>
</evidence>